<dbReference type="EMBL" id="JAYFUL010000081">
    <property type="protein sequence ID" value="MEA5260985.1"/>
    <property type="molecule type" value="Genomic_DNA"/>
</dbReference>
<evidence type="ECO:0000313" key="5">
    <source>
        <dbReference type="Proteomes" id="UP001304671"/>
    </source>
</evidence>
<protein>
    <submittedName>
        <fullName evidence="4">Cyclophilin-like fold protein</fullName>
    </submittedName>
</protein>
<dbReference type="Pfam" id="PF18050">
    <property type="entry name" value="Cyclophil_like2"/>
    <property type="match status" value="1"/>
</dbReference>
<feature type="signal peptide" evidence="2">
    <location>
        <begin position="1"/>
        <end position="18"/>
    </location>
</feature>
<keyword evidence="2" id="KW-0732">Signal</keyword>
<comment type="caution">
    <text evidence="4">The sequence shown here is derived from an EMBL/GenBank/DDBJ whole genome shotgun (WGS) entry which is preliminary data.</text>
</comment>
<evidence type="ECO:0000256" key="1">
    <source>
        <dbReference type="SAM" id="MobiDB-lite"/>
    </source>
</evidence>
<dbReference type="Gene3D" id="2.40.100.20">
    <property type="match status" value="1"/>
</dbReference>
<feature type="compositionally biased region" description="Polar residues" evidence="1">
    <location>
        <begin position="29"/>
        <end position="51"/>
    </location>
</feature>
<evidence type="ECO:0000259" key="3">
    <source>
        <dbReference type="Pfam" id="PF18050"/>
    </source>
</evidence>
<dbReference type="InterPro" id="IPR041183">
    <property type="entry name" value="Cyclophilin-like"/>
</dbReference>
<gene>
    <name evidence="4" type="ORF">VB264_24515</name>
</gene>
<dbReference type="RefSeq" id="WP_323253987.1">
    <property type="nucleotide sequence ID" value="NZ_JAYFUL010000081.1"/>
</dbReference>
<evidence type="ECO:0000256" key="2">
    <source>
        <dbReference type="SAM" id="SignalP"/>
    </source>
</evidence>
<organism evidence="4 5">
    <name type="scientific">Arcicella aquatica</name>
    <dbReference type="NCBI Taxonomy" id="217141"/>
    <lineage>
        <taxon>Bacteria</taxon>
        <taxon>Pseudomonadati</taxon>
        <taxon>Bacteroidota</taxon>
        <taxon>Cytophagia</taxon>
        <taxon>Cytophagales</taxon>
        <taxon>Flectobacillaceae</taxon>
        <taxon>Arcicella</taxon>
    </lineage>
</organism>
<feature type="region of interest" description="Disordered" evidence="1">
    <location>
        <begin position="27"/>
        <end position="51"/>
    </location>
</feature>
<proteinExistence type="predicted"/>
<dbReference type="InterPro" id="IPR029000">
    <property type="entry name" value="Cyclophilin-like_dom_sf"/>
</dbReference>
<sequence length="167" mass="18025">MKIITLFLASFICIQLFACNITEEAKPADTSNTDSNQANPTNPSNADTSTNSKKMKVTIGANVFTATLNDNATTAAFKAKLPMTINMKELNGNEKFFDFAFNLPTNASNLGTIQNGDLMMYGANTLVLFYKTFSTSYSYTRLGRIDNPSGLATALGTGNVTVKFGLE</sequence>
<dbReference type="SUPFAM" id="SSF50891">
    <property type="entry name" value="Cyclophilin-like"/>
    <property type="match status" value="1"/>
</dbReference>
<evidence type="ECO:0000313" key="4">
    <source>
        <dbReference type="EMBL" id="MEA5260985.1"/>
    </source>
</evidence>
<accession>A0ABU5QV50</accession>
<reference evidence="4 5" key="1">
    <citation type="submission" date="2023-12" db="EMBL/GenBank/DDBJ databases">
        <title>Novel species of the genus Arcicella isolated from rivers.</title>
        <authorList>
            <person name="Lu H."/>
        </authorList>
    </citation>
    <scope>NUCLEOTIDE SEQUENCE [LARGE SCALE GENOMIC DNA]</scope>
    <source>
        <strain evidence="4 5">LMG 21963</strain>
    </source>
</reference>
<feature type="domain" description="Cyclophilin-like" evidence="3">
    <location>
        <begin position="57"/>
        <end position="164"/>
    </location>
</feature>
<dbReference type="Proteomes" id="UP001304671">
    <property type="component" value="Unassembled WGS sequence"/>
</dbReference>
<keyword evidence="5" id="KW-1185">Reference proteome</keyword>
<name>A0ABU5QV50_9BACT</name>
<feature type="chain" id="PRO_5046315873" evidence="2">
    <location>
        <begin position="19"/>
        <end position="167"/>
    </location>
</feature>